<dbReference type="InterPro" id="IPR011055">
    <property type="entry name" value="Dup_hybrid_motif"/>
</dbReference>
<accession>A0A6G9D4B5</accession>
<organism evidence="7 8">
    <name type="scientific">Rhodococcus erythropolis</name>
    <name type="common">Arthrobacter picolinophilus</name>
    <dbReference type="NCBI Taxonomy" id="1833"/>
    <lineage>
        <taxon>Bacteria</taxon>
        <taxon>Bacillati</taxon>
        <taxon>Actinomycetota</taxon>
        <taxon>Actinomycetes</taxon>
        <taxon>Mycobacteriales</taxon>
        <taxon>Nocardiaceae</taxon>
        <taxon>Rhodococcus</taxon>
        <taxon>Rhodococcus erythropolis group</taxon>
    </lineage>
</organism>
<keyword evidence="3" id="KW-0378">Hydrolase</keyword>
<evidence type="ECO:0000259" key="6">
    <source>
        <dbReference type="PROSITE" id="PS51935"/>
    </source>
</evidence>
<dbReference type="InterPro" id="IPR016047">
    <property type="entry name" value="M23ase_b-sheet_dom"/>
</dbReference>
<gene>
    <name evidence="7" type="ORF">G9444_6689</name>
</gene>
<dbReference type="CDD" id="cd12797">
    <property type="entry name" value="M23_peptidase"/>
    <property type="match status" value="1"/>
</dbReference>
<reference evidence="7 8" key="1">
    <citation type="submission" date="2020-03" db="EMBL/GenBank/DDBJ databases">
        <title>Screen low temperature-resistant strains for efficient degradation of petroleum hydrocarbons under the low temperature.</title>
        <authorList>
            <person name="Wang Y."/>
            <person name="Chen J."/>
        </authorList>
    </citation>
    <scope>NUCLEOTIDE SEQUENCE [LARGE SCALE GENOMIC DNA]</scope>
    <source>
        <strain evidence="7 8">KB1</strain>
        <plasmid evidence="7 8">plas1</plasmid>
    </source>
</reference>
<protein>
    <submittedName>
        <fullName evidence="7">Peptidase M23</fullName>
    </submittedName>
</protein>
<dbReference type="Pfam" id="PF00877">
    <property type="entry name" value="NLPC_P60"/>
    <property type="match status" value="1"/>
</dbReference>
<geneLocation type="plasmid" evidence="7 8">
    <name>plas1</name>
</geneLocation>
<keyword evidence="5" id="KW-0812">Transmembrane</keyword>
<feature type="transmembrane region" description="Helical" evidence="5">
    <location>
        <begin position="20"/>
        <end position="44"/>
    </location>
</feature>
<evidence type="ECO:0000256" key="2">
    <source>
        <dbReference type="ARBA" id="ARBA00022670"/>
    </source>
</evidence>
<dbReference type="InterPro" id="IPR050570">
    <property type="entry name" value="Cell_wall_metabolism_enzyme"/>
</dbReference>
<dbReference type="PANTHER" id="PTHR21666:SF270">
    <property type="entry name" value="MUREIN HYDROLASE ACTIVATOR ENVC"/>
    <property type="match status" value="1"/>
</dbReference>
<dbReference type="InterPro" id="IPR038765">
    <property type="entry name" value="Papain-like_cys_pep_sf"/>
</dbReference>
<keyword evidence="5" id="KW-1133">Transmembrane helix</keyword>
<keyword evidence="2" id="KW-0645">Protease</keyword>
<feature type="domain" description="NlpC/P60" evidence="6">
    <location>
        <begin position="416"/>
        <end position="571"/>
    </location>
</feature>
<dbReference type="RefSeq" id="WP_166503049.1">
    <property type="nucleotide sequence ID" value="NZ_CP050125.1"/>
</dbReference>
<dbReference type="GO" id="GO:0004222">
    <property type="term" value="F:metalloendopeptidase activity"/>
    <property type="evidence" value="ECO:0007669"/>
    <property type="project" value="TreeGrafter"/>
</dbReference>
<dbReference type="GO" id="GO:0006508">
    <property type="term" value="P:proteolysis"/>
    <property type="evidence" value="ECO:0007669"/>
    <property type="project" value="UniProtKB-KW"/>
</dbReference>
<dbReference type="PROSITE" id="PS51935">
    <property type="entry name" value="NLPC_P60"/>
    <property type="match status" value="1"/>
</dbReference>
<dbReference type="GO" id="GO:0008234">
    <property type="term" value="F:cysteine-type peptidase activity"/>
    <property type="evidence" value="ECO:0007669"/>
    <property type="project" value="UniProtKB-KW"/>
</dbReference>
<evidence type="ECO:0000313" key="8">
    <source>
        <dbReference type="Proteomes" id="UP000502345"/>
    </source>
</evidence>
<dbReference type="EMBL" id="CP050125">
    <property type="protein sequence ID" value="QIP43932.1"/>
    <property type="molecule type" value="Genomic_DNA"/>
</dbReference>
<evidence type="ECO:0000256" key="5">
    <source>
        <dbReference type="SAM" id="Phobius"/>
    </source>
</evidence>
<dbReference type="Proteomes" id="UP000502345">
    <property type="component" value="Plasmid plas1"/>
</dbReference>
<evidence type="ECO:0000256" key="4">
    <source>
        <dbReference type="ARBA" id="ARBA00022807"/>
    </source>
</evidence>
<keyword evidence="7" id="KW-0614">Plasmid</keyword>
<dbReference type="AlphaFoldDB" id="A0A6G9D4B5"/>
<comment type="similarity">
    <text evidence="1">Belongs to the peptidase C40 family.</text>
</comment>
<name>A0A6G9D4B5_RHOER</name>
<evidence type="ECO:0000256" key="3">
    <source>
        <dbReference type="ARBA" id="ARBA00022801"/>
    </source>
</evidence>
<sequence>MTLLAAPPSPDSESSSKKWWWILISVPIVCMVVLMAPILVILSLTGEDTTCGQPTGTDIRADGSLVGLKPGSLAVPMAEGTYTISSPFGMREGGMHDGQDYAAPLDTPFYAAGDGEVVVAGPASGYGHWIRIRHTIDGQTVESLYGHMTAAGVLVKAGDKVTAGQLIGKVGSEGQSSGPHLHFGIYPGQWSMGGGVDPVPWLKQRGTASPAAASAPTQPDAELVAKSTPAGTGGLNASQTALAKQAVAIGESMGVPDQGIVVALATMSQESTYRMLASSNVPESMQYPHDGVGSDHLSVNQYQQQVGIWGTAEELMNPVTANVKFFDALLKVSGWQSMPVTVAAQTVQGSAHPEAYADDETLARQLASQFKGSGKDLTPQELADIVKGGAATTIIDGGACAPGTSNPGGPQFKPGGPFGANVIAAASQWIGTTYAWGGGDQNGPTKGISDGGGAGDANGDSNKVGFDCSGLTLYAVYQASGGQILLPHFTGSHSNPGQLYDSHGQDIPFDQKRPGDLIYFGAGGDTHHVGIFYGTENGQDMLLNAPESGKSVSIMPLSGWAGEEMYVKRFG</sequence>
<dbReference type="Gene3D" id="3.90.1720.10">
    <property type="entry name" value="endopeptidase domain like (from Nostoc punctiforme)"/>
    <property type="match status" value="1"/>
</dbReference>
<proteinExistence type="inferred from homology"/>
<keyword evidence="4" id="KW-0788">Thiol protease</keyword>
<dbReference type="Pfam" id="PF01551">
    <property type="entry name" value="Peptidase_M23"/>
    <property type="match status" value="1"/>
</dbReference>
<evidence type="ECO:0000313" key="7">
    <source>
        <dbReference type="EMBL" id="QIP43932.1"/>
    </source>
</evidence>
<evidence type="ECO:0000256" key="1">
    <source>
        <dbReference type="ARBA" id="ARBA00007074"/>
    </source>
</evidence>
<dbReference type="InterPro" id="IPR000064">
    <property type="entry name" value="NLP_P60_dom"/>
</dbReference>
<dbReference type="Gene3D" id="2.70.70.10">
    <property type="entry name" value="Glucose Permease (Domain IIA)"/>
    <property type="match status" value="1"/>
</dbReference>
<dbReference type="PANTHER" id="PTHR21666">
    <property type="entry name" value="PEPTIDASE-RELATED"/>
    <property type="match status" value="1"/>
</dbReference>
<keyword evidence="5" id="KW-0472">Membrane</keyword>
<dbReference type="SUPFAM" id="SSF51261">
    <property type="entry name" value="Duplicated hybrid motif"/>
    <property type="match status" value="1"/>
</dbReference>
<dbReference type="SUPFAM" id="SSF54001">
    <property type="entry name" value="Cysteine proteinases"/>
    <property type="match status" value="1"/>
</dbReference>